<name>C7Q1H2_CATAD</name>
<evidence type="ECO:0000256" key="1">
    <source>
        <dbReference type="ARBA" id="ARBA00004651"/>
    </source>
</evidence>
<dbReference type="Proteomes" id="UP000000851">
    <property type="component" value="Chromosome"/>
</dbReference>
<dbReference type="GO" id="GO:0005886">
    <property type="term" value="C:plasma membrane"/>
    <property type="evidence" value="ECO:0007669"/>
    <property type="project" value="UniProtKB-SubCell"/>
</dbReference>
<dbReference type="Pfam" id="PF01899">
    <property type="entry name" value="MNHE"/>
    <property type="match status" value="1"/>
</dbReference>
<sequence length="172" mass="18383" precursor="true">MSKRSNALVRVFALACWCMGVWVLLTWTRTAEQIAVGAVVSVAVAVALAPLGAVAGPWRLLDPRVAARVAGIVVVALGRVVWANVLLARRVWSPSLPLRSGMVIVPTTQRGALGLTVVGVVSSLIVDNQLVDVDAARGRLLYHAVDVPPRDAAQARERINGPLERFLPEERG</sequence>
<dbReference type="RefSeq" id="WP_015793430.1">
    <property type="nucleotide sequence ID" value="NC_013131.1"/>
</dbReference>
<evidence type="ECO:0000313" key="9">
    <source>
        <dbReference type="Proteomes" id="UP000000851"/>
    </source>
</evidence>
<feature type="transmembrane region" description="Helical" evidence="7">
    <location>
        <begin position="34"/>
        <end position="57"/>
    </location>
</feature>
<evidence type="ECO:0000256" key="6">
    <source>
        <dbReference type="ARBA" id="ARBA00023136"/>
    </source>
</evidence>
<keyword evidence="3" id="KW-1003">Cell membrane</keyword>
<dbReference type="PANTHER" id="PTHR34584:SF1">
    <property type="entry name" value="NA(+)_H(+) ANTIPORTER SUBUNIT E1"/>
    <property type="match status" value="1"/>
</dbReference>
<evidence type="ECO:0000256" key="7">
    <source>
        <dbReference type="SAM" id="Phobius"/>
    </source>
</evidence>
<accession>C7Q1H2</accession>
<dbReference type="KEGG" id="cai:Caci_4840"/>
<dbReference type="eggNOG" id="COG1863">
    <property type="taxonomic scope" value="Bacteria"/>
</dbReference>
<reference evidence="8 9" key="1">
    <citation type="journal article" date="2009" name="Stand. Genomic Sci.">
        <title>Complete genome sequence of Catenulispora acidiphila type strain (ID 139908).</title>
        <authorList>
            <person name="Copeland A."/>
            <person name="Lapidus A."/>
            <person name="Glavina Del Rio T."/>
            <person name="Nolan M."/>
            <person name="Lucas S."/>
            <person name="Chen F."/>
            <person name="Tice H."/>
            <person name="Cheng J.F."/>
            <person name="Bruce D."/>
            <person name="Goodwin L."/>
            <person name="Pitluck S."/>
            <person name="Mikhailova N."/>
            <person name="Pati A."/>
            <person name="Ivanova N."/>
            <person name="Mavromatis K."/>
            <person name="Chen A."/>
            <person name="Palaniappan K."/>
            <person name="Chain P."/>
            <person name="Land M."/>
            <person name="Hauser L."/>
            <person name="Chang Y.J."/>
            <person name="Jeffries C.D."/>
            <person name="Chertkov O."/>
            <person name="Brettin T."/>
            <person name="Detter J.C."/>
            <person name="Han C."/>
            <person name="Ali Z."/>
            <person name="Tindall B.J."/>
            <person name="Goker M."/>
            <person name="Bristow J."/>
            <person name="Eisen J.A."/>
            <person name="Markowitz V."/>
            <person name="Hugenholtz P."/>
            <person name="Kyrpides N.C."/>
            <person name="Klenk H.P."/>
        </authorList>
    </citation>
    <scope>NUCLEOTIDE SEQUENCE [LARGE SCALE GENOMIC DNA]</scope>
    <source>
        <strain evidence="9">DSM 44928 / JCM 14897 / NBRC 102108 / NRRL B-24433 / ID139908</strain>
    </source>
</reference>
<feature type="transmembrane region" description="Helical" evidence="7">
    <location>
        <begin position="7"/>
        <end position="28"/>
    </location>
</feature>
<dbReference type="HOGENOM" id="CLU_1530880_0_0_11"/>
<evidence type="ECO:0000256" key="5">
    <source>
        <dbReference type="ARBA" id="ARBA00022989"/>
    </source>
</evidence>
<keyword evidence="4 7" id="KW-0812">Transmembrane</keyword>
<dbReference type="InParanoid" id="C7Q1H2"/>
<dbReference type="InterPro" id="IPR002758">
    <property type="entry name" value="Cation_antiport_E"/>
</dbReference>
<dbReference type="STRING" id="479433.Caci_4840"/>
<evidence type="ECO:0000256" key="3">
    <source>
        <dbReference type="ARBA" id="ARBA00022475"/>
    </source>
</evidence>
<evidence type="ECO:0000256" key="2">
    <source>
        <dbReference type="ARBA" id="ARBA00006228"/>
    </source>
</evidence>
<comment type="similarity">
    <text evidence="2">Belongs to the CPA3 antiporters (TC 2.A.63) subunit E family.</text>
</comment>
<dbReference type="PANTHER" id="PTHR34584">
    <property type="entry name" value="NA(+)/H(+) ANTIPORTER SUBUNIT E1"/>
    <property type="match status" value="1"/>
</dbReference>
<comment type="subcellular location">
    <subcellularLocation>
        <location evidence="1">Cell membrane</location>
        <topology evidence="1">Multi-pass membrane protein</topology>
    </subcellularLocation>
</comment>
<keyword evidence="5 7" id="KW-1133">Transmembrane helix</keyword>
<dbReference type="AlphaFoldDB" id="C7Q1H2"/>
<feature type="transmembrane region" description="Helical" evidence="7">
    <location>
        <begin position="69"/>
        <end position="92"/>
    </location>
</feature>
<evidence type="ECO:0000256" key="4">
    <source>
        <dbReference type="ARBA" id="ARBA00022692"/>
    </source>
</evidence>
<organism evidence="8 9">
    <name type="scientific">Catenulispora acidiphila (strain DSM 44928 / JCM 14897 / NBRC 102108 / NRRL B-24433 / ID139908)</name>
    <dbReference type="NCBI Taxonomy" id="479433"/>
    <lineage>
        <taxon>Bacteria</taxon>
        <taxon>Bacillati</taxon>
        <taxon>Actinomycetota</taxon>
        <taxon>Actinomycetes</taxon>
        <taxon>Catenulisporales</taxon>
        <taxon>Catenulisporaceae</taxon>
        <taxon>Catenulispora</taxon>
    </lineage>
</organism>
<dbReference type="EMBL" id="CP001700">
    <property type="protein sequence ID" value="ACU73701.1"/>
    <property type="molecule type" value="Genomic_DNA"/>
</dbReference>
<keyword evidence="6 7" id="KW-0472">Membrane</keyword>
<proteinExistence type="inferred from homology"/>
<evidence type="ECO:0000313" key="8">
    <source>
        <dbReference type="EMBL" id="ACU73701.1"/>
    </source>
</evidence>
<protein>
    <submittedName>
        <fullName evidence="8">Membrane bound protein complex subunit MbxA</fullName>
    </submittedName>
</protein>
<gene>
    <name evidence="8" type="ordered locus">Caci_4840</name>
</gene>
<keyword evidence="9" id="KW-1185">Reference proteome</keyword>
<dbReference type="GO" id="GO:0008324">
    <property type="term" value="F:monoatomic cation transmembrane transporter activity"/>
    <property type="evidence" value="ECO:0007669"/>
    <property type="project" value="InterPro"/>
</dbReference>